<dbReference type="AlphaFoldDB" id="A0A7W6GGJ9"/>
<protein>
    <submittedName>
        <fullName evidence="1">Uncharacterized protein</fullName>
    </submittedName>
</protein>
<evidence type="ECO:0000313" key="2">
    <source>
        <dbReference type="Proteomes" id="UP000528964"/>
    </source>
</evidence>
<dbReference type="EMBL" id="JACIDR010000005">
    <property type="protein sequence ID" value="MBB3974193.1"/>
    <property type="molecule type" value="Genomic_DNA"/>
</dbReference>
<gene>
    <name evidence="1" type="ORF">GGR24_002874</name>
</gene>
<name>A0A7W6GGJ9_9HYPH</name>
<reference evidence="1 2" key="1">
    <citation type="submission" date="2020-08" db="EMBL/GenBank/DDBJ databases">
        <title>Genomic Encyclopedia of Type Strains, Phase IV (KMG-IV): sequencing the most valuable type-strain genomes for metagenomic binning, comparative biology and taxonomic classification.</title>
        <authorList>
            <person name="Goeker M."/>
        </authorList>
    </citation>
    <scope>NUCLEOTIDE SEQUENCE [LARGE SCALE GENOMIC DNA]</scope>
    <source>
        <strain evidence="1 2">DSM 25481</strain>
    </source>
</reference>
<comment type="caution">
    <text evidence="1">The sequence shown here is derived from an EMBL/GenBank/DDBJ whole genome shotgun (WGS) entry which is preliminary data.</text>
</comment>
<proteinExistence type="predicted"/>
<dbReference type="RefSeq" id="WP_183396048.1">
    <property type="nucleotide sequence ID" value="NZ_JACIDR010000005.1"/>
</dbReference>
<evidence type="ECO:0000313" key="1">
    <source>
        <dbReference type="EMBL" id="MBB3974193.1"/>
    </source>
</evidence>
<keyword evidence="2" id="KW-1185">Reference proteome</keyword>
<dbReference type="Proteomes" id="UP000528964">
    <property type="component" value="Unassembled WGS sequence"/>
</dbReference>
<accession>A0A7W6GGJ9</accession>
<organism evidence="1 2">
    <name type="scientific">Hansschlegelia beijingensis</name>
    <dbReference type="NCBI Taxonomy" id="1133344"/>
    <lineage>
        <taxon>Bacteria</taxon>
        <taxon>Pseudomonadati</taxon>
        <taxon>Pseudomonadota</taxon>
        <taxon>Alphaproteobacteria</taxon>
        <taxon>Hyphomicrobiales</taxon>
        <taxon>Methylopilaceae</taxon>
        <taxon>Hansschlegelia</taxon>
    </lineage>
</organism>
<sequence>MATIDAASIVQARRTVLAALNEAFADHTSRGFKPYEFGSDVSPLINAFAALAILEQEEPSEPGAASRSDD</sequence>